<organism evidence="10 11">
    <name type="scientific">Acaromyces ingoldii</name>
    <dbReference type="NCBI Taxonomy" id="215250"/>
    <lineage>
        <taxon>Eukaryota</taxon>
        <taxon>Fungi</taxon>
        <taxon>Dikarya</taxon>
        <taxon>Basidiomycota</taxon>
        <taxon>Ustilaginomycotina</taxon>
        <taxon>Exobasidiomycetes</taxon>
        <taxon>Exobasidiales</taxon>
        <taxon>Cryptobasidiaceae</taxon>
        <taxon>Acaromyces</taxon>
    </lineage>
</organism>
<evidence type="ECO:0000256" key="5">
    <source>
        <dbReference type="ARBA" id="ARBA00022884"/>
    </source>
</evidence>
<sequence>MAPRSCSTCQTARAVLRRPKTGALVCRECFYYIFEQEVHQTIVSASLFQRGDRVAIGASGGKDSTVLAHVLKTLNDRHDYGLELFLLSIDEGITGYRDDSLETVKRNKVQYGLPLKVLGYDELYGWTMDEIVRQVGMKNNCTFCGVFRRQALDRGAAAMQVDHIVTGHNADDMAETILMNVLRGDIARLERCTEICTKGPDPQSSVGQDAEGGGCGNHNGNEFGGTGIKRSKPFKYAYEKEIVMYAYFKKLDYFSTECIYYPNAYRGYAREYLRELEQIRPSAVIDIIHSGEALRVGGEVKRMPQRNCQRCGYISSNDLCKACLLLEGLNRGAPSLGIHSSKSRYVKEARKGDDEGEASLKIGRKIPMFQRIDSSSSTPVESTS</sequence>
<dbReference type="PANTHER" id="PTHR11807:SF12">
    <property type="entry name" value="CYTOPLASMIC TRNA 2-THIOLATION PROTEIN 1"/>
    <property type="match status" value="1"/>
</dbReference>
<dbReference type="HAMAP" id="MF_03053">
    <property type="entry name" value="CTU1"/>
    <property type="match status" value="1"/>
</dbReference>
<reference evidence="10 11" key="1">
    <citation type="journal article" date="2018" name="Mol. Biol. Evol.">
        <title>Broad Genomic Sampling Reveals a Smut Pathogenic Ancestry of the Fungal Clade Ustilaginomycotina.</title>
        <authorList>
            <person name="Kijpornyongpan T."/>
            <person name="Mondo S.J."/>
            <person name="Barry K."/>
            <person name="Sandor L."/>
            <person name="Lee J."/>
            <person name="Lipzen A."/>
            <person name="Pangilinan J."/>
            <person name="LaButti K."/>
            <person name="Hainaut M."/>
            <person name="Henrissat B."/>
            <person name="Grigoriev I.V."/>
            <person name="Spatafora J.W."/>
            <person name="Aime M.C."/>
        </authorList>
    </citation>
    <scope>NUCLEOTIDE SEQUENCE [LARGE SCALE GENOMIC DNA]</scope>
    <source>
        <strain evidence="10 11">MCA 4198</strain>
    </source>
</reference>
<comment type="pathway">
    <text evidence="6">tRNA modification; 5-methoxycarbonylmethyl-2-thiouridine-tRNA biosynthesis.</text>
</comment>
<dbReference type="OrthoDB" id="198857at2759"/>
<dbReference type="GO" id="GO:0000049">
    <property type="term" value="F:tRNA binding"/>
    <property type="evidence" value="ECO:0007669"/>
    <property type="project" value="UniProtKB-UniRule"/>
</dbReference>
<dbReference type="InParanoid" id="A0A316YZ34"/>
<dbReference type="GO" id="GO:0005524">
    <property type="term" value="F:ATP binding"/>
    <property type="evidence" value="ECO:0007669"/>
    <property type="project" value="UniProtKB-KW"/>
</dbReference>
<dbReference type="FunCoup" id="A0A316YZ34">
    <property type="interactions" value="172"/>
</dbReference>
<comment type="similarity">
    <text evidence="6">Belongs to the TtcA family. CTU1/NCS6/ATPBD3 subfamily.</text>
</comment>
<dbReference type="CDD" id="cd01713">
    <property type="entry name" value="CTU1-like"/>
    <property type="match status" value="1"/>
</dbReference>
<evidence type="ECO:0000256" key="6">
    <source>
        <dbReference type="HAMAP-Rule" id="MF_03053"/>
    </source>
</evidence>
<evidence type="ECO:0000313" key="10">
    <source>
        <dbReference type="EMBL" id="PWN94014.1"/>
    </source>
</evidence>
<dbReference type="GO" id="GO:0002143">
    <property type="term" value="P:tRNA wobble position uridine thiolation"/>
    <property type="evidence" value="ECO:0007669"/>
    <property type="project" value="TreeGrafter"/>
</dbReference>
<dbReference type="Gene3D" id="3.40.50.620">
    <property type="entry name" value="HUPs"/>
    <property type="match status" value="1"/>
</dbReference>
<keyword evidence="11" id="KW-1185">Reference proteome</keyword>
<evidence type="ECO:0000259" key="8">
    <source>
        <dbReference type="Pfam" id="PF01171"/>
    </source>
</evidence>
<dbReference type="GO" id="GO:0032447">
    <property type="term" value="P:protein urmylation"/>
    <property type="evidence" value="ECO:0007669"/>
    <property type="project" value="UniProtKB-UniRule"/>
</dbReference>
<dbReference type="UniPathway" id="UPA00988"/>
<evidence type="ECO:0000313" key="11">
    <source>
        <dbReference type="Proteomes" id="UP000245768"/>
    </source>
</evidence>
<keyword evidence="3 6" id="KW-0808">Transferase</keyword>
<dbReference type="Proteomes" id="UP000245768">
    <property type="component" value="Unassembled WGS sequence"/>
</dbReference>
<keyword evidence="7" id="KW-0547">Nucleotide-binding</keyword>
<comment type="function">
    <text evidence="6">Plays a central role in 2-thiolation of mcm(5)S(2)U at tRNA wobble positions of tRNA(Lys), tRNA(Glu) and tRNA(Gln). Directly binds tRNAs and probably acts by catalyzing adenylation of tRNAs, an intermediate required for 2-thiolation. It is unclear whether it acts as a sulfurtransferase that transfers sulfur from thiocarboxylated URM1 onto the uridine of tRNAs at wobble position. Prior mcm(5) tRNA modification by the elongator complex is required for 2-thiolation. May also be involved in protein urmylation.</text>
</comment>
<evidence type="ECO:0000256" key="3">
    <source>
        <dbReference type="ARBA" id="ARBA00022679"/>
    </source>
</evidence>
<keyword evidence="5 6" id="KW-0694">RNA-binding</keyword>
<evidence type="ECO:0000256" key="1">
    <source>
        <dbReference type="ARBA" id="ARBA00022490"/>
    </source>
</evidence>
<dbReference type="Pfam" id="PF16503">
    <property type="entry name" value="zn-ribbon_14"/>
    <property type="match status" value="1"/>
</dbReference>
<dbReference type="Pfam" id="PF01171">
    <property type="entry name" value="ATP_bind_3"/>
    <property type="match status" value="1"/>
</dbReference>
<proteinExistence type="inferred from homology"/>
<keyword evidence="4 6" id="KW-0819">tRNA processing</keyword>
<dbReference type="InterPro" id="IPR035107">
    <property type="entry name" value="tRNA_thiolation_TtcA_Ctu1"/>
</dbReference>
<dbReference type="InterPro" id="IPR056369">
    <property type="entry name" value="CTU1-like_ATP-bd"/>
</dbReference>
<feature type="binding site" evidence="7">
    <location>
        <position position="89"/>
    </location>
    <ligand>
        <name>ATP</name>
        <dbReference type="ChEBI" id="CHEBI:30616"/>
    </ligand>
</feature>
<keyword evidence="7" id="KW-0067">ATP-binding</keyword>
<feature type="domain" description="tRNA(Ile)-lysidine/2-thiocytidine synthase N-terminal" evidence="8">
    <location>
        <begin position="54"/>
        <end position="275"/>
    </location>
</feature>
<feature type="binding site" evidence="7">
    <location>
        <begin position="57"/>
        <end position="59"/>
    </location>
    <ligand>
        <name>ATP</name>
        <dbReference type="ChEBI" id="CHEBI:30616"/>
    </ligand>
</feature>
<name>A0A316YZ34_9BASI</name>
<protein>
    <recommendedName>
        <fullName evidence="6">Cytoplasmic tRNA 2-thiolation protein 1</fullName>
        <ecNumber evidence="6">2.7.7.-</ecNumber>
    </recommendedName>
    <alternativeName>
        <fullName evidence="6">Cytoplasmic tRNA adenylyltransferase 1</fullName>
    </alternativeName>
</protein>
<dbReference type="GO" id="GO:0016779">
    <property type="term" value="F:nucleotidyltransferase activity"/>
    <property type="evidence" value="ECO:0007669"/>
    <property type="project" value="UniProtKB-UniRule"/>
</dbReference>
<dbReference type="AlphaFoldDB" id="A0A316YZ34"/>
<evidence type="ECO:0000259" key="9">
    <source>
        <dbReference type="Pfam" id="PF16503"/>
    </source>
</evidence>
<dbReference type="GO" id="GO:0002144">
    <property type="term" value="C:cytosolic tRNA wobble base thiouridylase complex"/>
    <property type="evidence" value="ECO:0007669"/>
    <property type="project" value="TreeGrafter"/>
</dbReference>
<feature type="binding site" evidence="7">
    <location>
        <position position="63"/>
    </location>
    <ligand>
        <name>ATP</name>
        <dbReference type="ChEBI" id="CHEBI:30616"/>
    </ligand>
</feature>
<dbReference type="GO" id="GO:0005739">
    <property type="term" value="C:mitochondrion"/>
    <property type="evidence" value="ECO:0007669"/>
    <property type="project" value="TreeGrafter"/>
</dbReference>
<keyword evidence="2 6" id="KW-0820">tRNA-binding</keyword>
<feature type="domain" description="Cytoplasmic tRNA 2-thiolation protein 1 C-terminal" evidence="9">
    <location>
        <begin position="306"/>
        <end position="336"/>
    </location>
</feature>
<gene>
    <name evidence="6" type="primary">NCS6</name>
    <name evidence="6" type="synonym">CTU1</name>
    <name evidence="10" type="ORF">FA10DRAFT_264607</name>
</gene>
<dbReference type="EC" id="2.7.7.-" evidence="6"/>
<dbReference type="InterPro" id="IPR032442">
    <property type="entry name" value="CTU1_C"/>
</dbReference>
<dbReference type="EMBL" id="KZ819634">
    <property type="protein sequence ID" value="PWN94014.1"/>
    <property type="molecule type" value="Genomic_DNA"/>
</dbReference>
<keyword evidence="1 6" id="KW-0963">Cytoplasm</keyword>
<dbReference type="FunFam" id="3.40.50.620:FF:000054">
    <property type="entry name" value="Cytoplasmic tRNA 2-thiolation protein 1"/>
    <property type="match status" value="1"/>
</dbReference>
<dbReference type="InterPro" id="IPR000541">
    <property type="entry name" value="Ncs6/Tuc1/Ctu1"/>
</dbReference>
<evidence type="ECO:0000256" key="2">
    <source>
        <dbReference type="ARBA" id="ARBA00022555"/>
    </source>
</evidence>
<feature type="binding site" evidence="7">
    <location>
        <position position="167"/>
    </location>
    <ligand>
        <name>ATP</name>
        <dbReference type="ChEBI" id="CHEBI:30616"/>
    </ligand>
</feature>
<evidence type="ECO:0000256" key="4">
    <source>
        <dbReference type="ARBA" id="ARBA00022694"/>
    </source>
</evidence>
<dbReference type="InterPro" id="IPR011063">
    <property type="entry name" value="TilS/TtcA_N"/>
</dbReference>
<dbReference type="STRING" id="215250.A0A316YZ34"/>
<dbReference type="PIRSF" id="PIRSF004976">
    <property type="entry name" value="ATPase_YdaO"/>
    <property type="match status" value="1"/>
</dbReference>
<evidence type="ECO:0000256" key="7">
    <source>
        <dbReference type="PIRSR" id="PIRSR004976-51"/>
    </source>
</evidence>
<feature type="binding site" evidence="7">
    <location>
        <position position="172"/>
    </location>
    <ligand>
        <name>ATP</name>
        <dbReference type="ChEBI" id="CHEBI:30616"/>
    </ligand>
</feature>
<dbReference type="PANTHER" id="PTHR11807">
    <property type="entry name" value="ATPASES OF THE PP SUPERFAMILY-RELATED"/>
    <property type="match status" value="1"/>
</dbReference>
<dbReference type="InterPro" id="IPR014729">
    <property type="entry name" value="Rossmann-like_a/b/a_fold"/>
</dbReference>
<accession>A0A316YZ34</accession>
<dbReference type="SUPFAM" id="SSF52402">
    <property type="entry name" value="Adenine nucleotide alpha hydrolases-like"/>
    <property type="match status" value="1"/>
</dbReference>
<comment type="subcellular location">
    <subcellularLocation>
        <location evidence="6">Cytoplasm</location>
    </subcellularLocation>
</comment>